<sequence>MKSSVHMYELDSFTYRAAAHDEGRVLLIPVGAIEQHGPHMSMNVDVLLPTKVSEIVAGQINGLVAPPIMYGYKSQQRSGGGHHLCGTTSLDGQTLTDISHTLIREFVRHGFRRFAFVNGHYENNYFLIEGIDLALRELRWEGIPDVKVMMLSYWDFVDETTIEKLYPEGFTGWDLEHGGVMETSLMLHLFPEYVDMERVDHGDPAVLPNYDVFPIKPELTPPSGCLSSAAKSTPEKGKILLDTCTAGIVSAIKREFVH</sequence>
<dbReference type="RefSeq" id="WP_088860025.1">
    <property type="nucleotide sequence ID" value="NZ_CP022115.1"/>
</dbReference>
<reference evidence="8" key="2">
    <citation type="submission" date="2017-06" db="EMBL/GenBank/DDBJ databases">
        <title>Whole genome sequence of Laribacter hongkongensis LHGZ1.</title>
        <authorList>
            <person name="Chen D."/>
            <person name="Wu H."/>
            <person name="Chen J."/>
        </authorList>
    </citation>
    <scope>NUCLEOTIDE SEQUENCE [LARGE SCALE GENOMIC DNA]</scope>
    <source>
        <strain evidence="8">LHGZ1</strain>
    </source>
</reference>
<evidence type="ECO:0000256" key="5">
    <source>
        <dbReference type="ARBA" id="ARBA00024029"/>
    </source>
</evidence>
<gene>
    <name evidence="7" type="ORF">LH440_08035</name>
    <name evidence="6" type="ORF">LHGZ1_0480</name>
</gene>
<keyword evidence="2" id="KW-0479">Metal-binding</keyword>
<dbReference type="SUPFAM" id="SSF102215">
    <property type="entry name" value="Creatininase"/>
    <property type="match status" value="1"/>
</dbReference>
<dbReference type="GO" id="GO:0006602">
    <property type="term" value="P:creatinine catabolic process"/>
    <property type="evidence" value="ECO:0007669"/>
    <property type="project" value="InterPro"/>
</dbReference>
<reference evidence="6" key="1">
    <citation type="journal article" date="2017" name="J. Antimicrob. Chemother.">
        <title>Emergence and genomic analysis of MDR Laribacter hongkongensis strain HLGZ1 from Guangzhou, China.</title>
        <authorList>
            <person name="Wu H.K."/>
            <person name="Chen J.H."/>
            <person name="Yang L."/>
            <person name="Li A.R."/>
            <person name="Su D.H."/>
            <person name="Lin Y.P."/>
            <person name="Chen D.Q."/>
        </authorList>
    </citation>
    <scope>NUCLEOTIDE SEQUENCE</scope>
    <source>
        <strain evidence="6">HLGZ1</strain>
    </source>
</reference>
<evidence type="ECO:0000313" key="8">
    <source>
        <dbReference type="Proteomes" id="UP000197424"/>
    </source>
</evidence>
<dbReference type="Pfam" id="PF02633">
    <property type="entry name" value="Creatininase"/>
    <property type="match status" value="1"/>
</dbReference>
<dbReference type="Gene3D" id="3.40.50.10310">
    <property type="entry name" value="Creatininase"/>
    <property type="match status" value="1"/>
</dbReference>
<reference evidence="6" key="3">
    <citation type="submission" date="2017-06" db="EMBL/GenBank/DDBJ databases">
        <authorList>
            <person name="Kim H.J."/>
            <person name="Triplett B.A."/>
        </authorList>
    </citation>
    <scope>NUCLEOTIDE SEQUENCE</scope>
    <source>
        <strain evidence="6">HLGZ1</strain>
    </source>
</reference>
<dbReference type="GO" id="GO:0009231">
    <property type="term" value="P:riboflavin biosynthetic process"/>
    <property type="evidence" value="ECO:0007669"/>
    <property type="project" value="TreeGrafter"/>
</dbReference>
<evidence type="ECO:0000313" key="9">
    <source>
        <dbReference type="Proteomes" id="UP001200247"/>
    </source>
</evidence>
<dbReference type="GO" id="GO:0016811">
    <property type="term" value="F:hydrolase activity, acting on carbon-nitrogen (but not peptide) bonds, in linear amides"/>
    <property type="evidence" value="ECO:0007669"/>
    <property type="project" value="TreeGrafter"/>
</dbReference>
<dbReference type="AlphaFoldDB" id="A0A248LFP3"/>
<dbReference type="EMBL" id="JAJAXM010000011">
    <property type="protein sequence ID" value="MCG9025851.1"/>
    <property type="molecule type" value="Genomic_DNA"/>
</dbReference>
<keyword evidence="3 7" id="KW-0378">Hydrolase</keyword>
<dbReference type="Proteomes" id="UP000197424">
    <property type="component" value="Chromosome"/>
</dbReference>
<evidence type="ECO:0000256" key="3">
    <source>
        <dbReference type="ARBA" id="ARBA00022801"/>
    </source>
</evidence>
<comment type="cofactor">
    <cofactor evidence="1">
        <name>Zn(2+)</name>
        <dbReference type="ChEBI" id="CHEBI:29105"/>
    </cofactor>
</comment>
<dbReference type="NCBIfam" id="TIGR04448">
    <property type="entry name" value="creatininase"/>
    <property type="match status" value="1"/>
</dbReference>
<dbReference type="OrthoDB" id="9801445at2"/>
<proteinExistence type="inferred from homology"/>
<evidence type="ECO:0000256" key="2">
    <source>
        <dbReference type="ARBA" id="ARBA00022723"/>
    </source>
</evidence>
<dbReference type="EMBL" id="CP022115">
    <property type="protein sequence ID" value="ASJ23311.1"/>
    <property type="molecule type" value="Genomic_DNA"/>
</dbReference>
<protein>
    <submittedName>
        <fullName evidence="6">Creatininase</fullName>
        <ecNumber evidence="7">3.5.2.10</ecNumber>
    </submittedName>
</protein>
<dbReference type="PANTHER" id="PTHR35005:SF1">
    <property type="entry name" value="2-AMINO-5-FORMYLAMINO-6-RIBOSYLAMINOPYRIMIDIN-4(3H)-ONE 5'-MONOPHOSPHATE DEFORMYLASE"/>
    <property type="match status" value="1"/>
</dbReference>
<evidence type="ECO:0000313" key="7">
    <source>
        <dbReference type="EMBL" id="MCG9025851.1"/>
    </source>
</evidence>
<dbReference type="GO" id="GO:0006601">
    <property type="term" value="P:creatine biosynthetic process"/>
    <property type="evidence" value="ECO:0007669"/>
    <property type="project" value="InterPro"/>
</dbReference>
<comment type="similarity">
    <text evidence="5">Belongs to the creatininase superfamily.</text>
</comment>
<dbReference type="PANTHER" id="PTHR35005">
    <property type="entry name" value="3-DEHYDRO-SCYLLO-INOSOSE HYDROLASE"/>
    <property type="match status" value="1"/>
</dbReference>
<dbReference type="InterPro" id="IPR031034">
    <property type="entry name" value="Creatininase"/>
</dbReference>
<dbReference type="InterPro" id="IPR024087">
    <property type="entry name" value="Creatininase-like_sf"/>
</dbReference>
<evidence type="ECO:0000256" key="4">
    <source>
        <dbReference type="ARBA" id="ARBA00022833"/>
    </source>
</evidence>
<evidence type="ECO:0000256" key="1">
    <source>
        <dbReference type="ARBA" id="ARBA00001947"/>
    </source>
</evidence>
<dbReference type="GO" id="GO:0047789">
    <property type="term" value="F:creatininase activity"/>
    <property type="evidence" value="ECO:0007669"/>
    <property type="project" value="UniProtKB-EC"/>
</dbReference>
<dbReference type="Proteomes" id="UP001200247">
    <property type="component" value="Unassembled WGS sequence"/>
</dbReference>
<dbReference type="EC" id="3.5.2.10" evidence="7"/>
<reference evidence="7 9" key="4">
    <citation type="submission" date="2021-10" db="EMBL/GenBank/DDBJ databases">
        <title>Whole-genome sequencing analysis of Laribacter hongkongensis: virulence gene profiles, carbohydrate-active enzyme prediction, and antimicrobial resistance characterization.</title>
        <authorList>
            <person name="Yuan P."/>
            <person name="Zhan Y."/>
            <person name="Chen D."/>
        </authorList>
    </citation>
    <scope>NUCLEOTIDE SEQUENCE [LARGE SCALE GENOMIC DNA]</scope>
    <source>
        <strain evidence="7 9">W67</strain>
    </source>
</reference>
<accession>A0A248LFP3</accession>
<dbReference type="GO" id="GO:0046872">
    <property type="term" value="F:metal ion binding"/>
    <property type="evidence" value="ECO:0007669"/>
    <property type="project" value="UniProtKB-KW"/>
</dbReference>
<evidence type="ECO:0000313" key="6">
    <source>
        <dbReference type="EMBL" id="ASJ23311.1"/>
    </source>
</evidence>
<dbReference type="InterPro" id="IPR003785">
    <property type="entry name" value="Creatininase/forma_Hydrolase"/>
</dbReference>
<name>A0A248LFP3_9NEIS</name>
<organism evidence="6 8">
    <name type="scientific">Laribacter hongkongensis</name>
    <dbReference type="NCBI Taxonomy" id="168471"/>
    <lineage>
        <taxon>Bacteria</taxon>
        <taxon>Pseudomonadati</taxon>
        <taxon>Pseudomonadota</taxon>
        <taxon>Betaproteobacteria</taxon>
        <taxon>Neisseriales</taxon>
        <taxon>Aquaspirillaceae</taxon>
        <taxon>Laribacter</taxon>
    </lineage>
</organism>
<keyword evidence="4" id="KW-0862">Zinc</keyword>